<proteinExistence type="predicted"/>
<dbReference type="InterPro" id="IPR051200">
    <property type="entry name" value="Host-pathogen_enzymatic-act"/>
</dbReference>
<dbReference type="Gene3D" id="2.130.10.10">
    <property type="entry name" value="YVTN repeat-like/Quinoprotein amine dehydrogenase"/>
    <property type="match status" value="2"/>
</dbReference>
<evidence type="ECO:0000313" key="1">
    <source>
        <dbReference type="EMBL" id="RDY26695.1"/>
    </source>
</evidence>
<organism evidence="1 2">
    <name type="scientific">Romboutsia weinsteinii</name>
    <dbReference type="NCBI Taxonomy" id="2020949"/>
    <lineage>
        <taxon>Bacteria</taxon>
        <taxon>Bacillati</taxon>
        <taxon>Bacillota</taxon>
        <taxon>Clostridia</taxon>
        <taxon>Peptostreptococcales</taxon>
        <taxon>Peptostreptococcaceae</taxon>
        <taxon>Romboutsia</taxon>
    </lineage>
</organism>
<dbReference type="PANTHER" id="PTHR47197">
    <property type="entry name" value="PROTEIN NIRF"/>
    <property type="match status" value="1"/>
</dbReference>
<dbReference type="PANTHER" id="PTHR47197:SF3">
    <property type="entry name" value="DIHYDRO-HEME D1 DEHYDROGENASE"/>
    <property type="match status" value="1"/>
</dbReference>
<dbReference type="InterPro" id="IPR011964">
    <property type="entry name" value="YVTN_b-propeller_repeat"/>
</dbReference>
<gene>
    <name evidence="1" type="ORF">CHL78_012140</name>
</gene>
<dbReference type="EMBL" id="NOJY02000021">
    <property type="protein sequence ID" value="RDY26695.1"/>
    <property type="molecule type" value="Genomic_DNA"/>
</dbReference>
<dbReference type="OrthoDB" id="55891at2"/>
<accession>A0A371J1V7</accession>
<dbReference type="RefSeq" id="WP_094366692.1">
    <property type="nucleotide sequence ID" value="NZ_NOJY02000021.1"/>
</dbReference>
<evidence type="ECO:0000313" key="2">
    <source>
        <dbReference type="Proteomes" id="UP000215694"/>
    </source>
</evidence>
<dbReference type="InterPro" id="IPR015943">
    <property type="entry name" value="WD40/YVTN_repeat-like_dom_sf"/>
</dbReference>
<protein>
    <submittedName>
        <fullName evidence="1">YncE family protein</fullName>
    </submittedName>
</protein>
<dbReference type="AlphaFoldDB" id="A0A371J1V7"/>
<comment type="caution">
    <text evidence="1">The sequence shown here is derived from an EMBL/GenBank/DDBJ whole genome shotgun (WGS) entry which is preliminary data.</text>
</comment>
<reference evidence="1 2" key="1">
    <citation type="journal article" date="2017" name="Genome Announc.">
        <title>Draft Genome Sequence of Romboutsia weinsteinii sp. nov. Strain CCRI-19649(T) Isolated from Surface Water.</title>
        <authorList>
            <person name="Maheux A.F."/>
            <person name="Boudreau D.K."/>
            <person name="Berube E."/>
            <person name="Boissinot M."/>
            <person name="Cantin P."/>
            <person name="Raymond F."/>
            <person name="Corbeil J."/>
            <person name="Omar R.F."/>
            <person name="Bergeron M.G."/>
        </authorList>
    </citation>
    <scope>NUCLEOTIDE SEQUENCE [LARGE SCALE GENOMIC DNA]</scope>
    <source>
        <strain evidence="1 2">CCRI-19649</strain>
    </source>
</reference>
<dbReference type="SUPFAM" id="SSF50969">
    <property type="entry name" value="YVTN repeat-like/Quinoprotein amine dehydrogenase"/>
    <property type="match status" value="1"/>
</dbReference>
<name>A0A371J1V7_9FIRM</name>
<dbReference type="NCBIfam" id="TIGR02276">
    <property type="entry name" value="beta_rpt_yvtn"/>
    <property type="match status" value="1"/>
</dbReference>
<dbReference type="InterPro" id="IPR011044">
    <property type="entry name" value="Quino_amine_DH_bsu"/>
</dbReference>
<keyword evidence="2" id="KW-1185">Reference proteome</keyword>
<sequence>MNKNELLATKINMPIEHIEEVAIAENEDNKIADSYETIIRSRNQINIKNQVSQYQSADKIEKKDDNYKEIYYRYGNYSSKMQILAYVANIDSISVVDILSGKEVIRIPLDVIPLDVVVSPDKKYVYTTYPDDAAIGVISIECNEEIARINLNKPPFTSQVPLAVAVSPNGRFIYVTNFDSQNVSIVEYKNHMWKVIGEIPLTSNAERIAINPDGRLAYVTLPIINEIVVIDLLSNLPISTMSSGELPISVAISKNYVGISANPRSDDITIFNSKLAIASPVNIPVGDRPPGVAFNSKGNLAYVTNRNGNSVSVVNVFLHKVVATIPVGVGPIGVVVTEDNRFTVVANSEDATISIIDNTIKRVVNTVAVGLEPFFLDTITVDRCIK</sequence>
<dbReference type="Proteomes" id="UP000215694">
    <property type="component" value="Unassembled WGS sequence"/>
</dbReference>